<name>A0ACC5SNE2_ENSAD</name>
<evidence type="ECO:0000313" key="1">
    <source>
        <dbReference type="EMBL" id="MBP1870382.1"/>
    </source>
</evidence>
<keyword evidence="2" id="KW-1185">Reference proteome</keyword>
<dbReference type="EMBL" id="JAGGJR010000001">
    <property type="protein sequence ID" value="MBP1870382.1"/>
    <property type="molecule type" value="Genomic_DNA"/>
</dbReference>
<proteinExistence type="predicted"/>
<evidence type="ECO:0000313" key="2">
    <source>
        <dbReference type="Proteomes" id="UP000823773"/>
    </source>
</evidence>
<accession>A0ACC5SNE2</accession>
<sequence length="139" mass="15662">MQNRVVPPAGVAIFRLLANRKNRVTLFSMLTDEIEKLALSLPGTEENAHFGTRDFRVGKRIFMSLPEAGRAVFKFTPDQQRMLLEMEPGVCAAVPGGWGDKGWTSLYFVEADEDLIRQSMETAWRNVAPKSLVKKNGRH</sequence>
<organism evidence="1 2">
    <name type="scientific">Ensifer adhaerens</name>
    <name type="common">Sinorhizobium morelense</name>
    <dbReference type="NCBI Taxonomy" id="106592"/>
    <lineage>
        <taxon>Bacteria</taxon>
        <taxon>Pseudomonadati</taxon>
        <taxon>Pseudomonadota</taxon>
        <taxon>Alphaproteobacteria</taxon>
        <taxon>Hyphomicrobiales</taxon>
        <taxon>Rhizobiaceae</taxon>
        <taxon>Sinorhizobium/Ensifer group</taxon>
        <taxon>Ensifer</taxon>
    </lineage>
</organism>
<dbReference type="Proteomes" id="UP000823773">
    <property type="component" value="Unassembled WGS sequence"/>
</dbReference>
<comment type="caution">
    <text evidence="1">The sequence shown here is derived from an EMBL/GenBank/DDBJ whole genome shotgun (WGS) entry which is preliminary data.</text>
</comment>
<gene>
    <name evidence="1" type="ORF">J2Z19_000079</name>
</gene>
<reference evidence="1" key="1">
    <citation type="submission" date="2021-03" db="EMBL/GenBank/DDBJ databases">
        <title>Genomic Encyclopedia of Type Strains, Phase IV (KMG-IV): sequencing the most valuable type-strain genomes for metagenomic binning, comparative biology and taxonomic classification.</title>
        <authorList>
            <person name="Goeker M."/>
        </authorList>
    </citation>
    <scope>NUCLEOTIDE SEQUENCE</scope>
    <source>
        <strain evidence="1">DSM 18131</strain>
    </source>
</reference>
<protein>
    <submittedName>
        <fullName evidence="1">Uncharacterized protein</fullName>
    </submittedName>
</protein>